<proteinExistence type="predicted"/>
<evidence type="ECO:0000313" key="2">
    <source>
        <dbReference type="EMBL" id="OWA52878.1"/>
    </source>
</evidence>
<feature type="compositionally biased region" description="Basic and acidic residues" evidence="1">
    <location>
        <begin position="22"/>
        <end position="38"/>
    </location>
</feature>
<feature type="region of interest" description="Disordered" evidence="1">
    <location>
        <begin position="1"/>
        <end position="57"/>
    </location>
</feature>
<dbReference type="EMBL" id="MTYJ01000290">
    <property type="protein sequence ID" value="OWA52878.1"/>
    <property type="molecule type" value="Genomic_DNA"/>
</dbReference>
<reference evidence="3" key="1">
    <citation type="submission" date="2017-01" db="EMBL/GenBank/DDBJ databases">
        <title>Comparative genomics of anhydrobiosis in the tardigrade Hypsibius dujardini.</title>
        <authorList>
            <person name="Yoshida Y."/>
            <person name="Koutsovoulos G."/>
            <person name="Laetsch D."/>
            <person name="Stevens L."/>
            <person name="Kumar S."/>
            <person name="Horikawa D."/>
            <person name="Ishino K."/>
            <person name="Komine S."/>
            <person name="Tomita M."/>
            <person name="Blaxter M."/>
            <person name="Arakawa K."/>
        </authorList>
    </citation>
    <scope>NUCLEOTIDE SEQUENCE [LARGE SCALE GENOMIC DNA]</scope>
    <source>
        <strain evidence="3">Z151</strain>
    </source>
</reference>
<sequence length="258" mass="28354">MEWQHKAWNEAQRMRLPQRGGGEGKRHKEEGEEDERRGGSARRSGGRGTLSRADRGEHQGCVQLRRDTVSKSRREVNQFHSVAGDNWDCSGLLCYRGNSYVGVSDDVVLVGSWGCPCSLWHAEASVWRGGLAGVGFSAASSQEVRERVVRGRPKSLRKGKRSRWALGGVGLRTRVRPLRQMWDENEGDVQGVRGEFLWSQLGGPGSDGPWSVGGGSGILLWRGGRSGFECVLVWENLQSGPAMVSCVALPAVRVKVCR</sequence>
<keyword evidence="3" id="KW-1185">Reference proteome</keyword>
<protein>
    <submittedName>
        <fullName evidence="2">Uncharacterized protein</fullName>
    </submittedName>
</protein>
<name>A0A9X6RLX2_HYPEX</name>
<evidence type="ECO:0000313" key="3">
    <source>
        <dbReference type="Proteomes" id="UP000192578"/>
    </source>
</evidence>
<gene>
    <name evidence="2" type="ORF">BV898_17320</name>
</gene>
<comment type="caution">
    <text evidence="2">The sequence shown here is derived from an EMBL/GenBank/DDBJ whole genome shotgun (WGS) entry which is preliminary data.</text>
</comment>
<organism evidence="2 3">
    <name type="scientific">Hypsibius exemplaris</name>
    <name type="common">Freshwater tardigrade</name>
    <dbReference type="NCBI Taxonomy" id="2072580"/>
    <lineage>
        <taxon>Eukaryota</taxon>
        <taxon>Metazoa</taxon>
        <taxon>Ecdysozoa</taxon>
        <taxon>Tardigrada</taxon>
        <taxon>Eutardigrada</taxon>
        <taxon>Parachela</taxon>
        <taxon>Hypsibioidea</taxon>
        <taxon>Hypsibiidae</taxon>
        <taxon>Hypsibius</taxon>
    </lineage>
</organism>
<dbReference type="Proteomes" id="UP000192578">
    <property type="component" value="Unassembled WGS sequence"/>
</dbReference>
<evidence type="ECO:0000256" key="1">
    <source>
        <dbReference type="SAM" id="MobiDB-lite"/>
    </source>
</evidence>
<dbReference type="AlphaFoldDB" id="A0A9X6RLX2"/>
<accession>A0A9X6RLX2</accession>